<dbReference type="PROSITE" id="PS50280">
    <property type="entry name" value="SET"/>
    <property type="match status" value="1"/>
</dbReference>
<dbReference type="AlphaFoldDB" id="A0AAD8NXI9"/>
<dbReference type="GO" id="GO:0008270">
    <property type="term" value="F:zinc ion binding"/>
    <property type="evidence" value="ECO:0007669"/>
    <property type="project" value="InterPro"/>
</dbReference>
<keyword evidence="6" id="KW-0862">Zinc</keyword>
<keyword evidence="3" id="KW-0158">Chromosome</keyword>
<dbReference type="SUPFAM" id="SSF82199">
    <property type="entry name" value="SET domain"/>
    <property type="match status" value="1"/>
</dbReference>
<evidence type="ECO:0000256" key="3">
    <source>
        <dbReference type="ARBA" id="ARBA00022454"/>
    </source>
</evidence>
<comment type="caution">
    <text evidence="11">The sequence shown here is derived from an EMBL/GenBank/DDBJ whole genome shotgun (WGS) entry which is preliminary data.</text>
</comment>
<name>A0AAD8NXI9_TARER</name>
<dbReference type="Proteomes" id="UP001229421">
    <property type="component" value="Unassembled WGS sequence"/>
</dbReference>
<evidence type="ECO:0000256" key="5">
    <source>
        <dbReference type="ARBA" id="ARBA00022723"/>
    </source>
</evidence>
<keyword evidence="5" id="KW-0479">Metal-binding</keyword>
<dbReference type="CDD" id="cd10538">
    <property type="entry name" value="SET_SETDB-like"/>
    <property type="match status" value="1"/>
</dbReference>
<dbReference type="GO" id="GO:0005694">
    <property type="term" value="C:chromosome"/>
    <property type="evidence" value="ECO:0007669"/>
    <property type="project" value="UniProtKB-SubCell"/>
</dbReference>
<evidence type="ECO:0000313" key="11">
    <source>
        <dbReference type="EMBL" id="KAK1425418.1"/>
    </source>
</evidence>
<evidence type="ECO:0000256" key="7">
    <source>
        <dbReference type="ARBA" id="ARBA00023242"/>
    </source>
</evidence>
<dbReference type="InterPro" id="IPR007728">
    <property type="entry name" value="Pre-SET_dom"/>
</dbReference>
<feature type="compositionally biased region" description="Acidic residues" evidence="8">
    <location>
        <begin position="137"/>
        <end position="152"/>
    </location>
</feature>
<dbReference type="EMBL" id="JAUHHV010000005">
    <property type="protein sequence ID" value="KAK1425418.1"/>
    <property type="molecule type" value="Genomic_DNA"/>
</dbReference>
<dbReference type="Gene3D" id="1.10.8.850">
    <property type="entry name" value="Histone-lysine N methyltransferase , C-terminal domain-like"/>
    <property type="match status" value="1"/>
</dbReference>
<feature type="domain" description="Pre-SET" evidence="10">
    <location>
        <begin position="366"/>
        <end position="466"/>
    </location>
</feature>
<dbReference type="GO" id="GO:0005634">
    <property type="term" value="C:nucleus"/>
    <property type="evidence" value="ECO:0007669"/>
    <property type="project" value="UniProtKB-SubCell"/>
</dbReference>
<accession>A0AAD8NXI9</accession>
<proteinExistence type="predicted"/>
<evidence type="ECO:0000256" key="6">
    <source>
        <dbReference type="ARBA" id="ARBA00022833"/>
    </source>
</evidence>
<dbReference type="Pfam" id="PF05033">
    <property type="entry name" value="Pre-SET"/>
    <property type="match status" value="1"/>
</dbReference>
<dbReference type="InterPro" id="IPR043017">
    <property type="entry name" value="WIYLD_dom_sf"/>
</dbReference>
<evidence type="ECO:0000256" key="1">
    <source>
        <dbReference type="ARBA" id="ARBA00004123"/>
    </source>
</evidence>
<reference evidence="11" key="1">
    <citation type="journal article" date="2023" name="bioRxiv">
        <title>Improved chromosome-level genome assembly for marigold (Tagetes erecta).</title>
        <authorList>
            <person name="Jiang F."/>
            <person name="Yuan L."/>
            <person name="Wang S."/>
            <person name="Wang H."/>
            <person name="Xu D."/>
            <person name="Wang A."/>
            <person name="Fan W."/>
        </authorList>
    </citation>
    <scope>NUCLEOTIDE SEQUENCE</scope>
    <source>
        <strain evidence="11">WSJ</strain>
        <tissue evidence="11">Leaf</tissue>
    </source>
</reference>
<feature type="region of interest" description="Disordered" evidence="8">
    <location>
        <begin position="132"/>
        <end position="160"/>
    </location>
</feature>
<dbReference type="Pfam" id="PF10440">
    <property type="entry name" value="WIYLD"/>
    <property type="match status" value="1"/>
</dbReference>
<evidence type="ECO:0000256" key="2">
    <source>
        <dbReference type="ARBA" id="ARBA00004286"/>
    </source>
</evidence>
<dbReference type="GO" id="GO:0042054">
    <property type="term" value="F:histone methyltransferase activity"/>
    <property type="evidence" value="ECO:0007669"/>
    <property type="project" value="InterPro"/>
</dbReference>
<dbReference type="Gene3D" id="2.170.270.10">
    <property type="entry name" value="SET domain"/>
    <property type="match status" value="1"/>
</dbReference>
<organism evidence="11 12">
    <name type="scientific">Tagetes erecta</name>
    <name type="common">African marigold</name>
    <dbReference type="NCBI Taxonomy" id="13708"/>
    <lineage>
        <taxon>Eukaryota</taxon>
        <taxon>Viridiplantae</taxon>
        <taxon>Streptophyta</taxon>
        <taxon>Embryophyta</taxon>
        <taxon>Tracheophyta</taxon>
        <taxon>Spermatophyta</taxon>
        <taxon>Magnoliopsida</taxon>
        <taxon>eudicotyledons</taxon>
        <taxon>Gunneridae</taxon>
        <taxon>Pentapetalae</taxon>
        <taxon>asterids</taxon>
        <taxon>campanulids</taxon>
        <taxon>Asterales</taxon>
        <taxon>Asteraceae</taxon>
        <taxon>Asteroideae</taxon>
        <taxon>Heliantheae alliance</taxon>
        <taxon>Tageteae</taxon>
        <taxon>Tagetes</taxon>
    </lineage>
</organism>
<dbReference type="PROSITE" id="PS51580">
    <property type="entry name" value="SAM_MT43_3"/>
    <property type="match status" value="1"/>
</dbReference>
<feature type="domain" description="SET" evidence="9">
    <location>
        <begin position="469"/>
        <end position="602"/>
    </location>
</feature>
<keyword evidence="7" id="KW-0539">Nucleus</keyword>
<evidence type="ECO:0000256" key="8">
    <source>
        <dbReference type="SAM" id="MobiDB-lite"/>
    </source>
</evidence>
<keyword evidence="12" id="KW-1185">Reference proteome</keyword>
<dbReference type="InterPro" id="IPR025776">
    <property type="entry name" value="SUVR4/1/2"/>
</dbReference>
<evidence type="ECO:0000259" key="10">
    <source>
        <dbReference type="PROSITE" id="PS50867"/>
    </source>
</evidence>
<keyword evidence="4" id="KW-0808">Transferase</keyword>
<dbReference type="InterPro" id="IPR046341">
    <property type="entry name" value="SET_dom_sf"/>
</dbReference>
<gene>
    <name evidence="11" type="ORF">QVD17_20770</name>
</gene>
<dbReference type="InterPro" id="IPR018848">
    <property type="entry name" value="WIYLD_domain"/>
</dbReference>
<dbReference type="Pfam" id="PF00856">
    <property type="entry name" value="SET"/>
    <property type="match status" value="1"/>
</dbReference>
<dbReference type="PANTHER" id="PTHR46450:SF24">
    <property type="entry name" value="HISTONE-LYSINE N-METHYLTRANSFERASE SUVR4"/>
    <property type="match status" value="1"/>
</dbReference>
<dbReference type="FunFam" id="2.170.270.10:FF:000046">
    <property type="entry name" value="SET-domain containing protein lysine methyltransferase family protein"/>
    <property type="match status" value="1"/>
</dbReference>
<dbReference type="InterPro" id="IPR001214">
    <property type="entry name" value="SET_dom"/>
</dbReference>
<sequence length="663" mass="74956">MAPSKGNGVKISKACKAMNRFGVSAGTVKASLKRLLKVYQNNWAYIEDDDYKVLLDDIFEPKKMEMVRHEFKLIDESEEDEDEEEEETRPFKRKSLLSGETTCSIYAASLGNVCENREELLDLDYNNTDKKARKIEDENDNDNDNDENENEDVSPSPCSSEIHIASSSNGNVKLAFSIRMPPPGFSIPNLDVVMKHVEDVYREKSQGFETGFSLAQFLKDLCQCFLEQGNVLDHVGNKIPSFDSCKEPEKQVGSANDPIKSPRFVVSSDFDHCFNGNLTKQQIVGVDELSSSKDQSTADVCSKHYWVADITRGLEKQEISVVNEVDDEKLPTFTYIHTNENYNTANVKFVLARISDDNSCPNCFGDCLSSEVPCACAVETGGEFAYTTKGSIDENFLKKSIDITLKPTKTDYFYCESCPLERIKDKKKNQSQSGSCKGHLVRKFIKECWYKCGCDFNCRNRVVQRGIQAKLQVFMTPEGKGWGLRTLENLPKGTFVCEYVGEIVTNSELFERNELNKNEQHTYPVLLDADWSSEGFLKDEEALCLDATSFGNVARFINHRCVDANMVEIPVEVESPDHHYYHHAFFTTRDVKAMEELTWDYGIDFDDDSHPVKAFVCKCGSKSCKAVKRKKRDAVGDRSNCKDKAVAVDTKAKKLLVVLRRNS</sequence>
<protein>
    <submittedName>
        <fullName evidence="11">Uncharacterized protein</fullName>
    </submittedName>
</protein>
<evidence type="ECO:0000256" key="4">
    <source>
        <dbReference type="ARBA" id="ARBA00022679"/>
    </source>
</evidence>
<dbReference type="SMART" id="SM00317">
    <property type="entry name" value="SET"/>
    <property type="match status" value="1"/>
</dbReference>
<dbReference type="SMART" id="SM00468">
    <property type="entry name" value="PreSET"/>
    <property type="match status" value="1"/>
</dbReference>
<comment type="subcellular location">
    <subcellularLocation>
        <location evidence="2">Chromosome</location>
    </subcellularLocation>
    <subcellularLocation>
        <location evidence="1">Nucleus</location>
    </subcellularLocation>
</comment>
<evidence type="ECO:0000313" key="12">
    <source>
        <dbReference type="Proteomes" id="UP001229421"/>
    </source>
</evidence>
<dbReference type="PROSITE" id="PS50867">
    <property type="entry name" value="PRE_SET"/>
    <property type="match status" value="1"/>
</dbReference>
<evidence type="ECO:0000259" key="9">
    <source>
        <dbReference type="PROSITE" id="PS50280"/>
    </source>
</evidence>
<dbReference type="PANTHER" id="PTHR46450">
    <property type="entry name" value="INACTIVE HISTONE-LYSINE N-METHYLTRANSFERASE SUVR1-RELATED"/>
    <property type="match status" value="1"/>
</dbReference>